<accession>A0AAE0V531</accession>
<keyword evidence="1 2" id="KW-0175">Coiled coil</keyword>
<dbReference type="InterPro" id="IPR040370">
    <property type="entry name" value="CCDC74A/CCDC74B/CCDC92"/>
</dbReference>
<protein>
    <recommendedName>
        <fullName evidence="7">Coiled-coil domain containing 74A</fullName>
    </recommendedName>
</protein>
<dbReference type="PANTHER" id="PTHR14882:SF5">
    <property type="entry name" value="COILED-COIL DOMAIN CONTAINING 74A"/>
    <property type="match status" value="1"/>
</dbReference>
<name>A0AAE0V531_9TELE</name>
<evidence type="ECO:0008006" key="7">
    <source>
        <dbReference type="Google" id="ProtNLM"/>
    </source>
</evidence>
<dbReference type="Proteomes" id="UP001274896">
    <property type="component" value="Unassembled WGS sequence"/>
</dbReference>
<gene>
    <name evidence="5" type="ORF">QTP70_034313</name>
</gene>
<dbReference type="PANTHER" id="PTHR14882">
    <property type="entry name" value="COILED-COIL DOMAIN-CONTAINING 74A"/>
    <property type="match status" value="1"/>
</dbReference>
<evidence type="ECO:0000313" key="5">
    <source>
        <dbReference type="EMBL" id="KAK3540553.1"/>
    </source>
</evidence>
<sequence length="286" mass="32904">MSTSNLPPLRYLPSWSRVGTLDRARNPPIFICECEHKATPSYRHGHKTTQTSVEMDTTRARVASLEKDILFLQQMHKTTLEKLHEEIEHLKRANKELQYQLIMGAYLPPRELSPGGLQEKRCQTGVISSKEKPGTRHHGVEQNTAIIMSLFPLRIQDGSSHSACAPTLQECEDMIRQLYNANTLQSQELLRVKAVLRDLLSKKKLSPEVYKLKKKYFSDDTRSEELTHIPKLSPKSLPQIQHQTKVSVREKVILPAIRQTLSSNLTERQKRAQDVHKMRLRRAIFS</sequence>
<dbReference type="AlphaFoldDB" id="A0AAE0V531"/>
<proteinExistence type="predicted"/>
<reference evidence="5" key="1">
    <citation type="submission" date="2023-06" db="EMBL/GenBank/DDBJ databases">
        <title>Male Hemibagrus guttatus genome.</title>
        <authorList>
            <person name="Bian C."/>
        </authorList>
    </citation>
    <scope>NUCLEOTIDE SEQUENCE</scope>
    <source>
        <strain evidence="5">Male_cb2023</strain>
        <tissue evidence="5">Muscle</tissue>
    </source>
</reference>
<evidence type="ECO:0000259" key="4">
    <source>
        <dbReference type="Pfam" id="PF14917"/>
    </source>
</evidence>
<evidence type="ECO:0000256" key="2">
    <source>
        <dbReference type="SAM" id="Coils"/>
    </source>
</evidence>
<feature type="domain" description="Coiled coil protein 74 C-terminal" evidence="4">
    <location>
        <begin position="161"/>
        <end position="282"/>
    </location>
</feature>
<dbReference type="Pfam" id="PF14917">
    <property type="entry name" value="CCDC74_C"/>
    <property type="match status" value="1"/>
</dbReference>
<dbReference type="InterPro" id="IPR039496">
    <property type="entry name" value="CCDC92/74_N"/>
</dbReference>
<keyword evidence="6" id="KW-1185">Reference proteome</keyword>
<dbReference type="EMBL" id="JAUCMX010000007">
    <property type="protein sequence ID" value="KAK3540553.1"/>
    <property type="molecule type" value="Genomic_DNA"/>
</dbReference>
<feature type="coiled-coil region" evidence="2">
    <location>
        <begin position="73"/>
        <end position="100"/>
    </location>
</feature>
<organism evidence="5 6">
    <name type="scientific">Hemibagrus guttatus</name>
    <dbReference type="NCBI Taxonomy" id="175788"/>
    <lineage>
        <taxon>Eukaryota</taxon>
        <taxon>Metazoa</taxon>
        <taxon>Chordata</taxon>
        <taxon>Craniata</taxon>
        <taxon>Vertebrata</taxon>
        <taxon>Euteleostomi</taxon>
        <taxon>Actinopterygii</taxon>
        <taxon>Neopterygii</taxon>
        <taxon>Teleostei</taxon>
        <taxon>Ostariophysi</taxon>
        <taxon>Siluriformes</taxon>
        <taxon>Bagridae</taxon>
        <taxon>Hemibagrus</taxon>
    </lineage>
</organism>
<evidence type="ECO:0000259" key="3">
    <source>
        <dbReference type="Pfam" id="PF14916"/>
    </source>
</evidence>
<dbReference type="Pfam" id="PF14916">
    <property type="entry name" value="CCDC92"/>
    <property type="match status" value="1"/>
</dbReference>
<evidence type="ECO:0000313" key="6">
    <source>
        <dbReference type="Proteomes" id="UP001274896"/>
    </source>
</evidence>
<evidence type="ECO:0000256" key="1">
    <source>
        <dbReference type="ARBA" id="ARBA00023054"/>
    </source>
</evidence>
<feature type="domain" description="CCDC92/74 N-terminal" evidence="3">
    <location>
        <begin position="60"/>
        <end position="104"/>
    </location>
</feature>
<comment type="caution">
    <text evidence="5">The sequence shown here is derived from an EMBL/GenBank/DDBJ whole genome shotgun (WGS) entry which is preliminary data.</text>
</comment>
<dbReference type="InterPro" id="IPR029422">
    <property type="entry name" value="CCDC74_C"/>
</dbReference>